<comment type="caution">
    <text evidence="1">The sequence shown here is derived from an EMBL/GenBank/DDBJ whole genome shotgun (WGS) entry which is preliminary data.</text>
</comment>
<name>A0AAV7GPK9_DENCH</name>
<accession>A0AAV7GPK9</accession>
<proteinExistence type="predicted"/>
<evidence type="ECO:0000313" key="1">
    <source>
        <dbReference type="EMBL" id="KAH0458061.1"/>
    </source>
</evidence>
<dbReference type="AlphaFoldDB" id="A0AAV7GPK9"/>
<protein>
    <submittedName>
        <fullName evidence="1">Uncharacterized protein</fullName>
    </submittedName>
</protein>
<dbReference type="EMBL" id="JAGFBR010000012">
    <property type="protein sequence ID" value="KAH0458061.1"/>
    <property type="molecule type" value="Genomic_DNA"/>
</dbReference>
<keyword evidence="2" id="KW-1185">Reference proteome</keyword>
<evidence type="ECO:0000313" key="2">
    <source>
        <dbReference type="Proteomes" id="UP000775213"/>
    </source>
</evidence>
<reference evidence="1 2" key="1">
    <citation type="journal article" date="2021" name="Hortic Res">
        <title>Chromosome-scale assembly of the Dendrobium chrysotoxum genome enhances the understanding of orchid evolution.</title>
        <authorList>
            <person name="Zhang Y."/>
            <person name="Zhang G.Q."/>
            <person name="Zhang D."/>
            <person name="Liu X.D."/>
            <person name="Xu X.Y."/>
            <person name="Sun W.H."/>
            <person name="Yu X."/>
            <person name="Zhu X."/>
            <person name="Wang Z.W."/>
            <person name="Zhao X."/>
            <person name="Zhong W.Y."/>
            <person name="Chen H."/>
            <person name="Yin W.L."/>
            <person name="Huang T."/>
            <person name="Niu S.C."/>
            <person name="Liu Z.J."/>
        </authorList>
    </citation>
    <scope>NUCLEOTIDE SEQUENCE [LARGE SCALE GENOMIC DNA]</scope>
    <source>
        <strain evidence="1">Lindl</strain>
    </source>
</reference>
<organism evidence="1 2">
    <name type="scientific">Dendrobium chrysotoxum</name>
    <name type="common">Orchid</name>
    <dbReference type="NCBI Taxonomy" id="161865"/>
    <lineage>
        <taxon>Eukaryota</taxon>
        <taxon>Viridiplantae</taxon>
        <taxon>Streptophyta</taxon>
        <taxon>Embryophyta</taxon>
        <taxon>Tracheophyta</taxon>
        <taxon>Spermatophyta</taxon>
        <taxon>Magnoliopsida</taxon>
        <taxon>Liliopsida</taxon>
        <taxon>Asparagales</taxon>
        <taxon>Orchidaceae</taxon>
        <taxon>Epidendroideae</taxon>
        <taxon>Malaxideae</taxon>
        <taxon>Dendrobiinae</taxon>
        <taxon>Dendrobium</taxon>
    </lineage>
</organism>
<dbReference type="Proteomes" id="UP000775213">
    <property type="component" value="Unassembled WGS sequence"/>
</dbReference>
<gene>
    <name evidence="1" type="ORF">IEQ34_013376</name>
</gene>
<sequence>MCWVENRLMLNCIVIPTSSRRTSNGLTSMLGELMRSIHGFERVRLQQVKVLLLDQQTILTTTLGRKR</sequence>